<name>A0A7J5HIU0_BACUN</name>
<protein>
    <submittedName>
        <fullName evidence="1">Uncharacterized protein</fullName>
    </submittedName>
</protein>
<reference evidence="1 2" key="1">
    <citation type="journal article" date="2019" name="Nat. Med.">
        <title>A library of human gut bacterial isolates paired with longitudinal multiomics data enables mechanistic microbiome research.</title>
        <authorList>
            <person name="Poyet M."/>
            <person name="Groussin M."/>
            <person name="Gibbons S.M."/>
            <person name="Avila-Pacheco J."/>
            <person name="Jiang X."/>
            <person name="Kearney S.M."/>
            <person name="Perrotta A.R."/>
            <person name="Berdy B."/>
            <person name="Zhao S."/>
            <person name="Lieberman T.D."/>
            <person name="Swanson P.K."/>
            <person name="Smith M."/>
            <person name="Roesemann S."/>
            <person name="Alexander J.E."/>
            <person name="Rich S.A."/>
            <person name="Livny J."/>
            <person name="Vlamakis H."/>
            <person name="Clish C."/>
            <person name="Bullock K."/>
            <person name="Deik A."/>
            <person name="Scott J."/>
            <person name="Pierce K.A."/>
            <person name="Xavier R.J."/>
            <person name="Alm E.J."/>
        </authorList>
    </citation>
    <scope>NUCLEOTIDE SEQUENCE [LARGE SCALE GENOMIC DNA]</scope>
    <source>
        <strain evidence="1 2">BIOML-A11</strain>
    </source>
</reference>
<dbReference type="AlphaFoldDB" id="A0A7J5HIU0"/>
<dbReference type="Proteomes" id="UP000466952">
    <property type="component" value="Unassembled WGS sequence"/>
</dbReference>
<evidence type="ECO:0000313" key="2">
    <source>
        <dbReference type="Proteomes" id="UP000466952"/>
    </source>
</evidence>
<proteinExistence type="predicted"/>
<gene>
    <name evidence="1" type="ORF">GAP55_15845</name>
</gene>
<organism evidence="1 2">
    <name type="scientific">Bacteroides uniformis</name>
    <dbReference type="NCBI Taxonomy" id="820"/>
    <lineage>
        <taxon>Bacteria</taxon>
        <taxon>Pseudomonadati</taxon>
        <taxon>Bacteroidota</taxon>
        <taxon>Bacteroidia</taxon>
        <taxon>Bacteroidales</taxon>
        <taxon>Bacteroidaceae</taxon>
        <taxon>Bacteroides</taxon>
    </lineage>
</organism>
<sequence>MDFDFRLHLQSIVRIAQEHVVSLCLRSMFVFLLCLNLCCSVSISFDAIVYNSTSHPLETVVTSHFNDREDGQPSDFLKKLKKLLWSKKCLPLGEKTIVESLKIKEMKEIQKM</sequence>
<accession>A0A7J5HIU0</accession>
<evidence type="ECO:0000313" key="1">
    <source>
        <dbReference type="EMBL" id="KAB4210765.1"/>
    </source>
</evidence>
<dbReference type="EMBL" id="WCTR01000012">
    <property type="protein sequence ID" value="KAB4210765.1"/>
    <property type="molecule type" value="Genomic_DNA"/>
</dbReference>
<comment type="caution">
    <text evidence="1">The sequence shown here is derived from an EMBL/GenBank/DDBJ whole genome shotgun (WGS) entry which is preliminary data.</text>
</comment>